<evidence type="ECO:0000259" key="5">
    <source>
        <dbReference type="PROSITE" id="PS51379"/>
    </source>
</evidence>
<evidence type="ECO:0000256" key="2">
    <source>
        <dbReference type="ARBA" id="ARBA00022723"/>
    </source>
</evidence>
<dbReference type="Proteomes" id="UP000182264">
    <property type="component" value="Chromosome"/>
</dbReference>
<dbReference type="Gene3D" id="3.30.70.20">
    <property type="match status" value="1"/>
</dbReference>
<keyword evidence="2" id="KW-0479">Metal-binding</keyword>
<dbReference type="InterPro" id="IPR017900">
    <property type="entry name" value="4Fe4S_Fe_S_CS"/>
</dbReference>
<proteinExistence type="predicted"/>
<gene>
    <name evidence="7" type="ORF">A7E75_10650</name>
</gene>
<keyword evidence="3" id="KW-0408">Iron</keyword>
<dbReference type="InterPro" id="IPR007202">
    <property type="entry name" value="4Fe-4S_dom"/>
</dbReference>
<dbReference type="PROSITE" id="PS00198">
    <property type="entry name" value="4FE4S_FER_1"/>
    <property type="match status" value="1"/>
</dbReference>
<keyword evidence="8" id="KW-1185">Reference proteome</keyword>
<dbReference type="OrthoDB" id="9810782at2"/>
<keyword evidence="1" id="KW-0004">4Fe-4S</keyword>
<evidence type="ECO:0000256" key="3">
    <source>
        <dbReference type="ARBA" id="ARBA00023004"/>
    </source>
</evidence>
<dbReference type="InterPro" id="IPR017896">
    <property type="entry name" value="4Fe4S_Fe-S-bd"/>
</dbReference>
<dbReference type="PANTHER" id="PTHR11615">
    <property type="entry name" value="NITRATE, FORMATE, IRON DEHYDROGENASE"/>
    <property type="match status" value="1"/>
</dbReference>
<dbReference type="SUPFAM" id="SSF53920">
    <property type="entry name" value="Fe-only hydrogenase"/>
    <property type="match status" value="1"/>
</dbReference>
<dbReference type="Pfam" id="PF02906">
    <property type="entry name" value="Fe_hyd_lg_C"/>
    <property type="match status" value="1"/>
</dbReference>
<dbReference type="Pfam" id="PF04060">
    <property type="entry name" value="FeS"/>
    <property type="match status" value="1"/>
</dbReference>
<dbReference type="STRING" id="29542.A6070_04655"/>
<name>A0A1L3GHS6_SYNAC</name>
<evidence type="ECO:0000256" key="1">
    <source>
        <dbReference type="ARBA" id="ARBA00022485"/>
    </source>
</evidence>
<dbReference type="PROSITE" id="PS51379">
    <property type="entry name" value="4FE4S_FER_2"/>
    <property type="match status" value="2"/>
</dbReference>
<feature type="domain" description="4Fe-4S ferredoxin-type" evidence="5">
    <location>
        <begin position="7"/>
        <end position="35"/>
    </location>
</feature>
<evidence type="ECO:0000256" key="4">
    <source>
        <dbReference type="ARBA" id="ARBA00023014"/>
    </source>
</evidence>
<dbReference type="EMBL" id="CP015518">
    <property type="protein sequence ID" value="APG25425.1"/>
    <property type="molecule type" value="Genomic_DNA"/>
</dbReference>
<dbReference type="PROSITE" id="PS51656">
    <property type="entry name" value="4FE4S"/>
    <property type="match status" value="1"/>
</dbReference>
<feature type="domain" description="4Fe-4S" evidence="6">
    <location>
        <begin position="359"/>
        <end position="420"/>
    </location>
</feature>
<organism evidence="7 8">
    <name type="scientific">Syntrophotalea acetylenica</name>
    <name type="common">Pelobacter acetylenicus</name>
    <dbReference type="NCBI Taxonomy" id="29542"/>
    <lineage>
        <taxon>Bacteria</taxon>
        <taxon>Pseudomonadati</taxon>
        <taxon>Thermodesulfobacteriota</taxon>
        <taxon>Desulfuromonadia</taxon>
        <taxon>Desulfuromonadales</taxon>
        <taxon>Syntrophotaleaceae</taxon>
        <taxon>Syntrophotalea</taxon>
    </lineage>
</organism>
<evidence type="ECO:0000313" key="7">
    <source>
        <dbReference type="EMBL" id="APG25425.1"/>
    </source>
</evidence>
<evidence type="ECO:0000313" key="8">
    <source>
        <dbReference type="Proteomes" id="UP000182264"/>
    </source>
</evidence>
<dbReference type="Gene3D" id="1.10.15.40">
    <property type="entry name" value="Electron transport complex subunit B, putative Fe-S cluster"/>
    <property type="match status" value="1"/>
</dbReference>
<feature type="domain" description="4Fe-4S ferredoxin-type" evidence="5">
    <location>
        <begin position="36"/>
        <end position="65"/>
    </location>
</feature>
<sequence length="584" mass="63454">MGYYQCSPIFTAENECQDCSKCVRHCPVKAIKVADGQARIVPEKCVACGTCVRVCPAGAKRVRDDLTDVKQLLQQSKKVFASLAPSYVSEFPGIPTANIIAALRRLGFAGVSETALGAQEVSAKVVRELNEGRQKLILSSACPAAVTYVQKYLPEFAHSIASVFSPLLAHCTMLQQHYGSDVAVVFIGPCGAKKNEGDRHPELMDAVITFTDLRAWLGETRINPAALVIGEEDRFVPESAQEGALYPIEGGMIDTLRMQGGSDRVHYGTVGGLRGIEHVLGDLRPENVTLPTFLELLACRGGCINGPCATPGQAGLKQWQEVISRANIPAEPVLRQPLSNIDENICDLPLPARSYGEQEIRQALRRVGKESRDDELNCGGCGYETCGEFAKAILSGHAESSMCLSFLREQAQKKANALLHCIPSAIVLADNELKILDCNCSFATLFDESLLEVYEVCPGLAGASLRRILPFGELFEEVLKSGESLRRESLHVDNRIFDLTIFPIDPGLVVGGVITDVTDSELPRELIAQRAQEVIHKNLKTVQEVACLLGENMAETEILLRSLVEGFAPEDATAHKLVPSVEEK</sequence>
<dbReference type="SUPFAM" id="SSF54862">
    <property type="entry name" value="4Fe-4S ferredoxins"/>
    <property type="match status" value="1"/>
</dbReference>
<dbReference type="RefSeq" id="WP_072282368.1">
    <property type="nucleotide sequence ID" value="NZ_CP015455.1"/>
</dbReference>
<evidence type="ECO:0000259" key="6">
    <source>
        <dbReference type="PROSITE" id="PS51656"/>
    </source>
</evidence>
<dbReference type="GO" id="GO:0051539">
    <property type="term" value="F:4 iron, 4 sulfur cluster binding"/>
    <property type="evidence" value="ECO:0007669"/>
    <property type="project" value="UniProtKB-KW"/>
</dbReference>
<dbReference type="GO" id="GO:0046872">
    <property type="term" value="F:metal ion binding"/>
    <property type="evidence" value="ECO:0007669"/>
    <property type="project" value="UniProtKB-KW"/>
</dbReference>
<reference evidence="7 8" key="1">
    <citation type="journal article" date="2017" name="Genome Announc.">
        <title>Complete Genome Sequences of Two Acetylene-Fermenting Pelobacter acetylenicus Strains.</title>
        <authorList>
            <person name="Sutton J.M."/>
            <person name="Baesman S.M."/>
            <person name="Fierst J.L."/>
            <person name="Poret-Peterson A.T."/>
            <person name="Oremland R.S."/>
            <person name="Dunlap D.S."/>
            <person name="Akob D.M."/>
        </authorList>
    </citation>
    <scope>NUCLEOTIDE SEQUENCE [LARGE SCALE GENOMIC DNA]</scope>
    <source>
        <strain evidence="7 8">DSM 3247</strain>
    </source>
</reference>
<dbReference type="InterPro" id="IPR004108">
    <property type="entry name" value="Fe_hydrogenase_lsu_C"/>
</dbReference>
<dbReference type="Gene3D" id="3.40.950.10">
    <property type="entry name" value="Fe-only Hydrogenase (Larger Subunit), Chain L, domain 3"/>
    <property type="match status" value="1"/>
</dbReference>
<dbReference type="AlphaFoldDB" id="A0A1L3GHS6"/>
<dbReference type="Gene3D" id="3.30.450.20">
    <property type="entry name" value="PAS domain"/>
    <property type="match status" value="1"/>
</dbReference>
<dbReference type="Pfam" id="PF13237">
    <property type="entry name" value="Fer4_10"/>
    <property type="match status" value="1"/>
</dbReference>
<keyword evidence="4" id="KW-0411">Iron-sulfur</keyword>
<dbReference type="InterPro" id="IPR009016">
    <property type="entry name" value="Fe_hydrogenase"/>
</dbReference>
<protein>
    <submittedName>
        <fullName evidence="7">[Fe-S]-binding protein</fullName>
    </submittedName>
</protein>
<dbReference type="KEGG" id="pace:A6070_04655"/>
<dbReference type="InterPro" id="IPR050340">
    <property type="entry name" value="Cytosolic_Fe-S_CAF"/>
</dbReference>
<accession>A0A1L3GHS6</accession>